<reference evidence="2" key="2">
    <citation type="submission" date="2020-09" db="EMBL/GenBank/DDBJ databases">
        <authorList>
            <person name="Sun Q."/>
            <person name="Zhou Y."/>
        </authorList>
    </citation>
    <scope>NUCLEOTIDE SEQUENCE</scope>
    <source>
        <strain evidence="2">CGMCC 4.7272</strain>
    </source>
</reference>
<proteinExistence type="predicted"/>
<feature type="domain" description="SnoaL-like" evidence="1">
    <location>
        <begin position="62"/>
        <end position="157"/>
    </location>
</feature>
<evidence type="ECO:0000313" key="2">
    <source>
        <dbReference type="EMBL" id="GGJ27612.1"/>
    </source>
</evidence>
<organism evidence="2 3">
    <name type="scientific">Streptomyces lacrimifluminis</name>
    <dbReference type="NCBI Taxonomy" id="1500077"/>
    <lineage>
        <taxon>Bacteria</taxon>
        <taxon>Bacillati</taxon>
        <taxon>Actinomycetota</taxon>
        <taxon>Actinomycetes</taxon>
        <taxon>Kitasatosporales</taxon>
        <taxon>Streptomycetaceae</taxon>
        <taxon>Streptomyces</taxon>
    </lineage>
</organism>
<dbReference type="SUPFAM" id="SSF54427">
    <property type="entry name" value="NTF2-like"/>
    <property type="match status" value="1"/>
</dbReference>
<dbReference type="EMBL" id="BMMU01000006">
    <property type="protein sequence ID" value="GGJ27612.1"/>
    <property type="molecule type" value="Genomic_DNA"/>
</dbReference>
<comment type="caution">
    <text evidence="2">The sequence shown here is derived from an EMBL/GenBank/DDBJ whole genome shotgun (WGS) entry which is preliminary data.</text>
</comment>
<dbReference type="InterPro" id="IPR032710">
    <property type="entry name" value="NTF2-like_dom_sf"/>
</dbReference>
<sequence length="171" mass="19351">MNDFSIVGGVAEIHTPDLYRTWMDRPDYIDAVAASPDPGTEAVKRLVIEFEAELARLVRDRTVDKHVREVMEKYTVDDYVQHDPNAPGNGRELLIEFFRHVPLDRGTPPPVVSVTVEGELACVMMREPAPDPVIPGATYDWNILTLFRVRNGRLTEHWSAYPKRVPGEGPM</sequence>
<reference evidence="2" key="1">
    <citation type="journal article" date="2014" name="Int. J. Syst. Evol. Microbiol.">
        <title>Complete genome sequence of Corynebacterium casei LMG S-19264T (=DSM 44701T), isolated from a smear-ripened cheese.</title>
        <authorList>
            <consortium name="US DOE Joint Genome Institute (JGI-PGF)"/>
            <person name="Walter F."/>
            <person name="Albersmeier A."/>
            <person name="Kalinowski J."/>
            <person name="Ruckert C."/>
        </authorList>
    </citation>
    <scope>NUCLEOTIDE SEQUENCE</scope>
    <source>
        <strain evidence="2">CGMCC 4.7272</strain>
    </source>
</reference>
<dbReference type="Pfam" id="PF12680">
    <property type="entry name" value="SnoaL_2"/>
    <property type="match status" value="1"/>
</dbReference>
<evidence type="ECO:0000259" key="1">
    <source>
        <dbReference type="Pfam" id="PF12680"/>
    </source>
</evidence>
<protein>
    <recommendedName>
        <fullName evidence="1">SnoaL-like domain-containing protein</fullName>
    </recommendedName>
</protein>
<accession>A0A917KW19</accession>
<evidence type="ECO:0000313" key="3">
    <source>
        <dbReference type="Proteomes" id="UP000625682"/>
    </source>
</evidence>
<name>A0A917KW19_9ACTN</name>
<dbReference type="RefSeq" id="WP_189147392.1">
    <property type="nucleotide sequence ID" value="NZ_BAABER010000007.1"/>
</dbReference>
<gene>
    <name evidence="2" type="ORF">GCM10012282_25190</name>
</gene>
<dbReference type="Proteomes" id="UP000625682">
    <property type="component" value="Unassembled WGS sequence"/>
</dbReference>
<keyword evidence="3" id="KW-1185">Reference proteome</keyword>
<dbReference type="InterPro" id="IPR037401">
    <property type="entry name" value="SnoaL-like"/>
</dbReference>
<dbReference type="Gene3D" id="3.10.450.50">
    <property type="match status" value="1"/>
</dbReference>
<dbReference type="AlphaFoldDB" id="A0A917KW19"/>